<gene>
    <name evidence="2" type="ORF">rosag_22950</name>
</gene>
<dbReference type="EMBL" id="BRXS01000003">
    <property type="protein sequence ID" value="GLC25782.1"/>
    <property type="molecule type" value="Genomic_DNA"/>
</dbReference>
<sequence>MTAPHRIEPDRITKPMQLLAAWLVGLIIVDTAFLTASARMSVGSWERGALVVAAIANVPVFLIALFLLQTRFRPELQEDSYYSQYLDRRTNEVVRVSRDEFFEKELIAIRAELRLLAAGSPEVAVPVASPGVSARTLLVGLNKGLDDFVEIRARLKNEGIPLSGFFGTDEPPRYRALAFAPRLSLAEMARFLRLGLDMKFVGYSYIEDEEGIHEDVLIGSYGAVEYEITGELEALLSNSPEPVDLRFYEAQHHFRIRSR</sequence>
<keyword evidence="1" id="KW-1133">Transmembrane helix</keyword>
<evidence type="ECO:0000256" key="1">
    <source>
        <dbReference type="SAM" id="Phobius"/>
    </source>
</evidence>
<evidence type="ECO:0000313" key="2">
    <source>
        <dbReference type="EMBL" id="GLC25782.1"/>
    </source>
</evidence>
<dbReference type="AlphaFoldDB" id="A0AA37V2W9"/>
<protein>
    <submittedName>
        <fullName evidence="2">Uncharacterized protein</fullName>
    </submittedName>
</protein>
<name>A0AA37V2W9_9BACT</name>
<keyword evidence="1" id="KW-0472">Membrane</keyword>
<proteinExistence type="predicted"/>
<keyword evidence="1" id="KW-0812">Transmembrane</keyword>
<dbReference type="RefSeq" id="WP_284350241.1">
    <property type="nucleotide sequence ID" value="NZ_BRXS01000003.1"/>
</dbReference>
<comment type="caution">
    <text evidence="2">The sequence shown here is derived from an EMBL/GenBank/DDBJ whole genome shotgun (WGS) entry which is preliminary data.</text>
</comment>
<evidence type="ECO:0000313" key="3">
    <source>
        <dbReference type="Proteomes" id="UP001161325"/>
    </source>
</evidence>
<accession>A0AA37V2W9</accession>
<feature type="transmembrane region" description="Helical" evidence="1">
    <location>
        <begin position="20"/>
        <end position="42"/>
    </location>
</feature>
<feature type="transmembrane region" description="Helical" evidence="1">
    <location>
        <begin position="48"/>
        <end position="68"/>
    </location>
</feature>
<keyword evidence="3" id="KW-1185">Reference proteome</keyword>
<dbReference type="Proteomes" id="UP001161325">
    <property type="component" value="Unassembled WGS sequence"/>
</dbReference>
<organism evidence="2 3">
    <name type="scientific">Roseisolibacter agri</name>
    <dbReference type="NCBI Taxonomy" id="2014610"/>
    <lineage>
        <taxon>Bacteria</taxon>
        <taxon>Pseudomonadati</taxon>
        <taxon>Gemmatimonadota</taxon>
        <taxon>Gemmatimonadia</taxon>
        <taxon>Gemmatimonadales</taxon>
        <taxon>Gemmatimonadaceae</taxon>
        <taxon>Roseisolibacter</taxon>
    </lineage>
</organism>
<reference evidence="2" key="1">
    <citation type="submission" date="2022-08" db="EMBL/GenBank/DDBJ databases">
        <title>Draft genome sequencing of Roseisolibacter agri AW1220.</title>
        <authorList>
            <person name="Tobiishi Y."/>
            <person name="Tonouchi A."/>
        </authorList>
    </citation>
    <scope>NUCLEOTIDE SEQUENCE</scope>
    <source>
        <strain evidence="2">AW1220</strain>
    </source>
</reference>